<evidence type="ECO:0000256" key="2">
    <source>
        <dbReference type="ARBA" id="ARBA00022448"/>
    </source>
</evidence>
<protein>
    <submittedName>
        <fullName evidence="9">Carbohydrate ABC transporter permease</fullName>
    </submittedName>
</protein>
<comment type="caution">
    <text evidence="9">The sequence shown here is derived from an EMBL/GenBank/DDBJ whole genome shotgun (WGS) entry which is preliminary data.</text>
</comment>
<dbReference type="Proteomes" id="UP000826651">
    <property type="component" value="Unassembled WGS sequence"/>
</dbReference>
<name>A0ABS7S8U4_9MICO</name>
<gene>
    <name evidence="9" type="ORF">KCQ71_07755</name>
</gene>
<feature type="transmembrane region" description="Helical" evidence="7">
    <location>
        <begin position="183"/>
        <end position="208"/>
    </location>
</feature>
<reference evidence="9 10" key="1">
    <citation type="submission" date="2021-04" db="EMBL/GenBank/DDBJ databases">
        <title>Ruania sp. nov., isolated from sandy soil of mangrove forest.</title>
        <authorList>
            <person name="Ge X."/>
            <person name="Huang R."/>
            <person name="Liu W."/>
        </authorList>
    </citation>
    <scope>NUCLEOTIDE SEQUENCE [LARGE SCALE GENOMIC DNA]</scope>
    <source>
        <strain evidence="9 10">N2-46</strain>
    </source>
</reference>
<keyword evidence="3" id="KW-1003">Cell membrane</keyword>
<evidence type="ECO:0000256" key="7">
    <source>
        <dbReference type="RuleBase" id="RU363032"/>
    </source>
</evidence>
<dbReference type="Pfam" id="PF00528">
    <property type="entry name" value="BPD_transp_1"/>
    <property type="match status" value="1"/>
</dbReference>
<keyword evidence="4 7" id="KW-0812">Transmembrane</keyword>
<evidence type="ECO:0000313" key="10">
    <source>
        <dbReference type="Proteomes" id="UP000826651"/>
    </source>
</evidence>
<comment type="subcellular location">
    <subcellularLocation>
        <location evidence="1 7">Cell membrane</location>
        <topology evidence="1 7">Multi-pass membrane protein</topology>
    </subcellularLocation>
</comment>
<dbReference type="PANTHER" id="PTHR43744:SF8">
    <property type="entry name" value="SN-GLYCEROL-3-PHOSPHATE TRANSPORT SYSTEM PERMEASE PROTEIN UGPE"/>
    <property type="match status" value="1"/>
</dbReference>
<dbReference type="EMBL" id="JAGSHT010000007">
    <property type="protein sequence ID" value="MBZ2196044.1"/>
    <property type="molecule type" value="Genomic_DNA"/>
</dbReference>
<accession>A0ABS7S8U4</accession>
<dbReference type="InterPro" id="IPR035906">
    <property type="entry name" value="MetI-like_sf"/>
</dbReference>
<feature type="transmembrane region" description="Helical" evidence="7">
    <location>
        <begin position="106"/>
        <end position="127"/>
    </location>
</feature>
<feature type="domain" description="ABC transmembrane type-1" evidence="8">
    <location>
        <begin position="71"/>
        <end position="262"/>
    </location>
</feature>
<sequence length="276" mass="30299">MSRIRYGASNIWLEIVMIAAVVAFIFPVYVMVTMAFKSSAEVAESAIALPQSLNLENFTNAWAEGELGRALANSVVVTSLSIVLLVLIGSAAAFTIVRGGRRIHGVLLMLFLLGMMIPLQLGMVPLYTLMRDLGLLQTYTSLIVFHVGSLLPITIFLYTGFLRAQSPTYEEAARVDGASQWQVYSRIAFPLLRPVTGTVIIINAINIWNDFLTPLLYLGGSDKRTLTVAIYAFRGEYATNWGMTFAGIVMAILPVLIVYFLLQKYIIKGFASGLKG</sequence>
<evidence type="ECO:0000259" key="8">
    <source>
        <dbReference type="PROSITE" id="PS50928"/>
    </source>
</evidence>
<dbReference type="CDD" id="cd06261">
    <property type="entry name" value="TM_PBP2"/>
    <property type="match status" value="1"/>
</dbReference>
<dbReference type="PROSITE" id="PS50928">
    <property type="entry name" value="ABC_TM1"/>
    <property type="match status" value="1"/>
</dbReference>
<evidence type="ECO:0000256" key="1">
    <source>
        <dbReference type="ARBA" id="ARBA00004651"/>
    </source>
</evidence>
<feature type="transmembrane region" description="Helical" evidence="7">
    <location>
        <begin position="12"/>
        <end position="32"/>
    </location>
</feature>
<dbReference type="PANTHER" id="PTHR43744">
    <property type="entry name" value="ABC TRANSPORTER PERMEASE PROTEIN MG189-RELATED-RELATED"/>
    <property type="match status" value="1"/>
</dbReference>
<organism evidence="9 10">
    <name type="scientific">Occultella gossypii</name>
    <dbReference type="NCBI Taxonomy" id="2800820"/>
    <lineage>
        <taxon>Bacteria</taxon>
        <taxon>Bacillati</taxon>
        <taxon>Actinomycetota</taxon>
        <taxon>Actinomycetes</taxon>
        <taxon>Micrococcales</taxon>
        <taxon>Ruaniaceae</taxon>
        <taxon>Occultella</taxon>
    </lineage>
</organism>
<keyword evidence="10" id="KW-1185">Reference proteome</keyword>
<evidence type="ECO:0000256" key="3">
    <source>
        <dbReference type="ARBA" id="ARBA00022475"/>
    </source>
</evidence>
<dbReference type="SUPFAM" id="SSF161098">
    <property type="entry name" value="MetI-like"/>
    <property type="match status" value="1"/>
</dbReference>
<feature type="transmembrane region" description="Helical" evidence="7">
    <location>
        <begin position="70"/>
        <end position="94"/>
    </location>
</feature>
<evidence type="ECO:0000256" key="5">
    <source>
        <dbReference type="ARBA" id="ARBA00022989"/>
    </source>
</evidence>
<keyword evidence="5 7" id="KW-1133">Transmembrane helix</keyword>
<keyword evidence="6 7" id="KW-0472">Membrane</keyword>
<dbReference type="Gene3D" id="1.10.3720.10">
    <property type="entry name" value="MetI-like"/>
    <property type="match status" value="1"/>
</dbReference>
<feature type="transmembrane region" description="Helical" evidence="7">
    <location>
        <begin position="241"/>
        <end position="262"/>
    </location>
</feature>
<evidence type="ECO:0000313" key="9">
    <source>
        <dbReference type="EMBL" id="MBZ2196044.1"/>
    </source>
</evidence>
<dbReference type="InterPro" id="IPR000515">
    <property type="entry name" value="MetI-like"/>
</dbReference>
<feature type="transmembrane region" description="Helical" evidence="7">
    <location>
        <begin position="139"/>
        <end position="162"/>
    </location>
</feature>
<evidence type="ECO:0000256" key="4">
    <source>
        <dbReference type="ARBA" id="ARBA00022692"/>
    </source>
</evidence>
<comment type="similarity">
    <text evidence="7">Belongs to the binding-protein-dependent transport system permease family.</text>
</comment>
<proteinExistence type="inferred from homology"/>
<dbReference type="RefSeq" id="WP_223404532.1">
    <property type="nucleotide sequence ID" value="NZ_JAGSHT010000007.1"/>
</dbReference>
<keyword evidence="2 7" id="KW-0813">Transport</keyword>
<evidence type="ECO:0000256" key="6">
    <source>
        <dbReference type="ARBA" id="ARBA00023136"/>
    </source>
</evidence>